<dbReference type="InterPro" id="IPR006564">
    <property type="entry name" value="Znf_PMZ"/>
</dbReference>
<keyword evidence="9 11" id="KW-0472">Membrane</keyword>
<keyword evidence="7" id="KW-0862">Zinc</keyword>
<accession>A0A8T1XVI6</accession>
<reference evidence="14 15" key="1">
    <citation type="submission" date="2020-12" db="EMBL/GenBank/DDBJ databases">
        <title>Concerted genomic and epigenomic changes stabilize Arabidopsis allopolyploids.</title>
        <authorList>
            <person name="Chen Z."/>
        </authorList>
    </citation>
    <scope>NUCLEOTIDE SEQUENCE [LARGE SCALE GENOMIC DNA]</scope>
    <source>
        <strain evidence="14">As9502</strain>
        <tissue evidence="14">Leaf</tissue>
    </source>
</reference>
<evidence type="ECO:0000256" key="8">
    <source>
        <dbReference type="ARBA" id="ARBA00022989"/>
    </source>
</evidence>
<dbReference type="Pfam" id="PF04434">
    <property type="entry name" value="SWIM"/>
    <property type="match status" value="1"/>
</dbReference>
<evidence type="ECO:0000313" key="15">
    <source>
        <dbReference type="Proteomes" id="UP000694251"/>
    </source>
</evidence>
<dbReference type="OrthoDB" id="1904319at2759"/>
<evidence type="ECO:0000256" key="2">
    <source>
        <dbReference type="ARBA" id="ARBA00010199"/>
    </source>
</evidence>
<dbReference type="InterPro" id="IPR007527">
    <property type="entry name" value="Znf_SWIM"/>
</dbReference>
<dbReference type="NCBIfam" id="TIGR00797">
    <property type="entry name" value="matE"/>
    <property type="match status" value="1"/>
</dbReference>
<keyword evidence="5" id="KW-0479">Metal-binding</keyword>
<dbReference type="Pfam" id="PF01554">
    <property type="entry name" value="MatE"/>
    <property type="match status" value="2"/>
</dbReference>
<proteinExistence type="inferred from homology"/>
<name>A0A8T1XVI6_ARASU</name>
<dbReference type="GO" id="GO:1990961">
    <property type="term" value="P:xenobiotic detoxification by transmembrane export across the plasma membrane"/>
    <property type="evidence" value="ECO:0007669"/>
    <property type="project" value="InterPro"/>
</dbReference>
<evidence type="ECO:0000256" key="5">
    <source>
        <dbReference type="ARBA" id="ARBA00022723"/>
    </source>
</evidence>
<dbReference type="SMART" id="SM00575">
    <property type="entry name" value="ZnF_PMZ"/>
    <property type="match status" value="1"/>
</dbReference>
<feature type="transmembrane region" description="Helical" evidence="11">
    <location>
        <begin position="388"/>
        <end position="410"/>
    </location>
</feature>
<keyword evidence="4 11" id="KW-0812">Transmembrane</keyword>
<dbReference type="GO" id="GO:0015297">
    <property type="term" value="F:antiporter activity"/>
    <property type="evidence" value="ECO:0007669"/>
    <property type="project" value="InterPro"/>
</dbReference>
<dbReference type="Pfam" id="PF10551">
    <property type="entry name" value="MULE"/>
    <property type="match status" value="1"/>
</dbReference>
<feature type="transmembrane region" description="Helical" evidence="11">
    <location>
        <begin position="43"/>
        <end position="64"/>
    </location>
</feature>
<evidence type="ECO:0000256" key="1">
    <source>
        <dbReference type="ARBA" id="ARBA00004141"/>
    </source>
</evidence>
<dbReference type="PROSITE" id="PS50966">
    <property type="entry name" value="ZF_SWIM"/>
    <property type="match status" value="1"/>
</dbReference>
<evidence type="ECO:0000256" key="12">
    <source>
        <dbReference type="SAM" id="MobiDB-lite"/>
    </source>
</evidence>
<feature type="transmembrane region" description="Helical" evidence="11">
    <location>
        <begin position="125"/>
        <end position="146"/>
    </location>
</feature>
<feature type="transmembrane region" description="Helical" evidence="11">
    <location>
        <begin position="448"/>
        <end position="469"/>
    </location>
</feature>
<keyword evidence="3" id="KW-0813">Transport</keyword>
<feature type="transmembrane region" description="Helical" evidence="11">
    <location>
        <begin position="233"/>
        <end position="255"/>
    </location>
</feature>
<comment type="caution">
    <text evidence="11">Lacks conserved residue(s) required for the propagation of feature annotation.</text>
</comment>
<comment type="subcellular location">
    <subcellularLocation>
        <location evidence="1">Membrane</location>
        <topology evidence="1">Multi-pass membrane protein</topology>
    </subcellularLocation>
</comment>
<evidence type="ECO:0000259" key="13">
    <source>
        <dbReference type="PROSITE" id="PS50966"/>
    </source>
</evidence>
<dbReference type="InterPro" id="IPR018289">
    <property type="entry name" value="MULE_transposase_dom"/>
</dbReference>
<keyword evidence="15" id="KW-1185">Reference proteome</keyword>
<dbReference type="Pfam" id="PF03108">
    <property type="entry name" value="DBD_Tnp_Mut"/>
    <property type="match status" value="1"/>
</dbReference>
<evidence type="ECO:0000256" key="9">
    <source>
        <dbReference type="ARBA" id="ARBA00023136"/>
    </source>
</evidence>
<dbReference type="InterPro" id="IPR002528">
    <property type="entry name" value="MATE_fam"/>
</dbReference>
<dbReference type="GO" id="GO:0042910">
    <property type="term" value="F:xenobiotic transmembrane transporter activity"/>
    <property type="evidence" value="ECO:0007669"/>
    <property type="project" value="InterPro"/>
</dbReference>
<dbReference type="CDD" id="cd13132">
    <property type="entry name" value="MATE_eukaryotic"/>
    <property type="match status" value="1"/>
</dbReference>
<protein>
    <recommendedName>
        <fullName evidence="11">Protein DETOXIFICATION</fullName>
    </recommendedName>
    <alternativeName>
        <fullName evidence="11">Multidrug and toxic compound extrusion protein</fullName>
    </alternativeName>
</protein>
<feature type="transmembrane region" description="Helical" evidence="11">
    <location>
        <begin position="417"/>
        <end position="442"/>
    </location>
</feature>
<feature type="region of interest" description="Disordered" evidence="12">
    <location>
        <begin position="1447"/>
        <end position="1475"/>
    </location>
</feature>
<evidence type="ECO:0000256" key="6">
    <source>
        <dbReference type="ARBA" id="ARBA00022771"/>
    </source>
</evidence>
<evidence type="ECO:0000256" key="3">
    <source>
        <dbReference type="ARBA" id="ARBA00022448"/>
    </source>
</evidence>
<dbReference type="EMBL" id="JAEFBJ010000013">
    <property type="protein sequence ID" value="KAG7536527.1"/>
    <property type="molecule type" value="Genomic_DNA"/>
</dbReference>
<comment type="caution">
    <text evidence="14">The sequence shown here is derived from an EMBL/GenBank/DDBJ whole genome shotgun (WGS) entry which is preliminary data.</text>
</comment>
<gene>
    <name evidence="14" type="ORF">ISN44_As13g004710</name>
</gene>
<dbReference type="InterPro" id="IPR045069">
    <property type="entry name" value="MATE_euk"/>
</dbReference>
<feature type="transmembrane region" description="Helical" evidence="11">
    <location>
        <begin position="76"/>
        <end position="104"/>
    </location>
</feature>
<evidence type="ECO:0000256" key="4">
    <source>
        <dbReference type="ARBA" id="ARBA00022692"/>
    </source>
</evidence>
<dbReference type="InterPro" id="IPR004332">
    <property type="entry name" value="Transposase_MuDR"/>
</dbReference>
<evidence type="ECO:0000313" key="14">
    <source>
        <dbReference type="EMBL" id="KAG7536527.1"/>
    </source>
</evidence>
<feature type="domain" description="SWIM-type" evidence="13">
    <location>
        <begin position="1383"/>
        <end position="1415"/>
    </location>
</feature>
<keyword evidence="6 10" id="KW-0863">Zinc-finger</keyword>
<feature type="transmembrane region" description="Helical" evidence="11">
    <location>
        <begin position="344"/>
        <end position="368"/>
    </location>
</feature>
<evidence type="ECO:0000256" key="10">
    <source>
        <dbReference type="PROSITE-ProRule" id="PRU00325"/>
    </source>
</evidence>
<dbReference type="GO" id="GO:0008270">
    <property type="term" value="F:zinc ion binding"/>
    <property type="evidence" value="ECO:0007669"/>
    <property type="project" value="UniProtKB-KW"/>
</dbReference>
<feature type="transmembrane region" description="Helical" evidence="11">
    <location>
        <begin position="158"/>
        <end position="179"/>
    </location>
</feature>
<dbReference type="GO" id="GO:0016020">
    <property type="term" value="C:membrane"/>
    <property type="evidence" value="ECO:0007669"/>
    <property type="project" value="UniProtKB-SubCell"/>
</dbReference>
<evidence type="ECO:0000256" key="11">
    <source>
        <dbReference type="RuleBase" id="RU004914"/>
    </source>
</evidence>
<organism evidence="14 15">
    <name type="scientific">Arabidopsis suecica</name>
    <name type="common">Swedish thale-cress</name>
    <name type="synonym">Cardaminopsis suecica</name>
    <dbReference type="NCBI Taxonomy" id="45249"/>
    <lineage>
        <taxon>Eukaryota</taxon>
        <taxon>Viridiplantae</taxon>
        <taxon>Streptophyta</taxon>
        <taxon>Embryophyta</taxon>
        <taxon>Tracheophyta</taxon>
        <taxon>Spermatophyta</taxon>
        <taxon>Magnoliopsida</taxon>
        <taxon>eudicotyledons</taxon>
        <taxon>Gunneridae</taxon>
        <taxon>Pentapetalae</taxon>
        <taxon>rosids</taxon>
        <taxon>malvids</taxon>
        <taxon>Brassicales</taxon>
        <taxon>Brassicaceae</taxon>
        <taxon>Camelineae</taxon>
        <taxon>Arabidopsis</taxon>
    </lineage>
</organism>
<dbReference type="Proteomes" id="UP000694251">
    <property type="component" value="Chromosome 13"/>
</dbReference>
<keyword evidence="8 11" id="KW-1133">Transmembrane helix</keyword>
<sequence length="1528" mass="171863">MGERDDGAEGVEKAKIPLLKNQNVEEEEVGEIKREIWIETKKLWRIVGPAIFTRVTNNLIFVITQAFAGHLGELELAAISIVNNVIIGFNYSLFIGMATALETLCGQSFGAKKYEMFGVYLQRSWIVLFLCSILLLPLYIFASPILKFMGQPDDIAELSGIIAVWAIPSHFSFAFFFPINRFLQCQLKTSIILYKMSNPLMIAIIKSICFKFTTDSFIWWLQFRTIATANVSWWLNFFILFTYTTCGGCPLTWTGFSIESFTRLWEFTKLSASSGIMVCLENWYYRMLIVMTGNLENARIDVDSVSICMSINGLEMMVPLAFFAGTSVRVSNELGAGNGKRARFAMIISVTQSLIIGIIISVLIYFLLDQIGWIFSSSETVLKAVNNLSILLAFAILLNSVQPVLSGVAVGSGWQSLVAFINLGCYYFIGLPLGIVMGWIFMFGVKGIWAGMIFGGTMVQTLILIFITMRCDWEKEAQKAKVKMAFVVRLVPGEWKKDENGFFEHVSHMDGFALGVRLREQDGFAKVVMAVKEKLALRPEDDIELTYQWPQWMMGPDWKRANPIDILDDEDMTLFMAIRADLDEVHLRVRIIRGGTERNVNSYRSNMDLSGLSSKEISDKYWNNAETRAVWGTALTRMLLRNISGDAASMTTMGKENEVNISKGGEQRNTYEGVTIRDNMEITGGTSGMPQKVTHPGEITNLKGKEKVVEDEERERDRLFEMWRKNQQEEMWREMCATQMTLGATQTNATKVSDKEKTARVLDFGSSDQSKRDPNADLRLTLASSKAPAVGPPVVALSSSDSTFGTPTSLSRSISFSTEDLMEDSESSNDNSLSLLGDETLAHFYSDPDGPLIMDPQPITMIDKGKSIMIEDGLSTKEIGMPSTNTRVSDVQRNEMIVKDTPVPTVFYDSDAPPYFDDPGEEDALQRALKDADYEGDDIYIGRIFKTKEDCATKLAIHAIRRKFHFIYAKSGPNVVAAVCVSHTCPWRVYATKLADSDRFEVRSTTPNHTCSVDARGDFHKQASTAVIGKLMRTKYIGVGRGPRANELRRMLRQEFSLNVSYWKAWRAREIAMDNAMGSAMGSYALIQPYFKLLLETNPNSLVAMETEKDNSGIERFKYLFFALHACVQGYAYMRKAIVIDGTHLRGRYGGCLIAASAQDANFQVFPIAFGIVNSENDEAWTWFMTKLTEAIPDDPELVFVSDRHSSIYASIRKVYPMSSHAACIVHLKRNIELYFKSEELSALVSCAARAYRLSDFNRLFAEIRAKDGACADYLAGIGFEHWTRSHFVGNRYNFMTSNIAESLNNVLTMARDYPVISILESIRTTLVTWFALRRQAAQLEDNILPPKVNDMVIENYEKGAGCAVIKIGEGLYEVREKGGAAFAVNLWERTCTCREFQLLTIPCSHAIAAAIQEGIRVDTLVGVHHTNPQLRLSYQALIMPVPDTETLTPSPNDVGGGKLAPPYVRRPPGRPRKRRLFSRGEFKRTSRKRCSRCKSLGEIENGRKDVFWRLKRWMDVVRINKEIGLAM</sequence>
<dbReference type="PANTHER" id="PTHR11206">
    <property type="entry name" value="MULTIDRUG RESISTANCE PROTEIN"/>
    <property type="match status" value="1"/>
</dbReference>
<evidence type="ECO:0000256" key="7">
    <source>
        <dbReference type="ARBA" id="ARBA00022833"/>
    </source>
</evidence>
<comment type="similarity">
    <text evidence="2 11">Belongs to the multi antimicrobial extrusion (MATE) (TC 2.A.66.1) family.</text>
</comment>